<evidence type="ECO:0000256" key="2">
    <source>
        <dbReference type="SAM" id="Phobius"/>
    </source>
</evidence>
<feature type="region of interest" description="Disordered" evidence="1">
    <location>
        <begin position="125"/>
        <end position="179"/>
    </location>
</feature>
<feature type="region of interest" description="Disordered" evidence="1">
    <location>
        <begin position="20"/>
        <end position="57"/>
    </location>
</feature>
<dbReference type="PANTHER" id="PTHR21180:SF32">
    <property type="entry name" value="ENDONUCLEASE_EXONUCLEASE_PHOSPHATASE FAMILY DOMAIN-CONTAINING PROTEIN 1"/>
    <property type="match status" value="1"/>
</dbReference>
<dbReference type="InterPro" id="IPR003583">
    <property type="entry name" value="Hlx-hairpin-Hlx_DNA-bd_motif"/>
</dbReference>
<feature type="transmembrane region" description="Helical" evidence="2">
    <location>
        <begin position="101"/>
        <end position="121"/>
    </location>
</feature>
<feature type="domain" description="Helix-hairpin-helix DNA-binding motif class 1" evidence="3">
    <location>
        <begin position="304"/>
        <end position="323"/>
    </location>
</feature>
<dbReference type="InterPro" id="IPR019554">
    <property type="entry name" value="Soluble_ligand-bd"/>
</dbReference>
<accession>A0A511YTL4</accession>
<dbReference type="InterPro" id="IPR010994">
    <property type="entry name" value="RuvA_2-like"/>
</dbReference>
<evidence type="ECO:0000313" key="5">
    <source>
        <dbReference type="Proteomes" id="UP000321484"/>
    </source>
</evidence>
<sequence>MARLPHVVAAAVTHDERFAPGWVPARPAGRPGEARRDSGRDERRDVGGDVGGEVGTEEDATAARVALSAAMAAYTAAHGHPLAPGEGEAPRRVRVAVGVRVAVAAVVALVLVVGVVAVRAWQRPPSAGVPAVGTGSAPGLDAPAADGDGGAPAGSAGSGVSEGSEGSDRSEGSDGTGGGAGAAVVVHVVGEVASPGVVTLEAGARVADAVAAAGGATGAADLAAINLARVLTDGEQVVVPAPGQAGAGAPGAGAASAGAAGGTGRVDLNRADAAAFDTLPGIGPVLAERIVAWRDEHGRFTAVEELTEVTGIGPALLAGVRDLVEVG</sequence>
<evidence type="ECO:0000259" key="3">
    <source>
        <dbReference type="SMART" id="SM00278"/>
    </source>
</evidence>
<dbReference type="GO" id="GO:0015627">
    <property type="term" value="C:type II protein secretion system complex"/>
    <property type="evidence" value="ECO:0007669"/>
    <property type="project" value="TreeGrafter"/>
</dbReference>
<dbReference type="SUPFAM" id="SSF47781">
    <property type="entry name" value="RuvA domain 2-like"/>
    <property type="match status" value="1"/>
</dbReference>
<dbReference type="InterPro" id="IPR051675">
    <property type="entry name" value="Endo/Exo/Phosphatase_dom_1"/>
</dbReference>
<feature type="domain" description="Helix-hairpin-helix DNA-binding motif class 1" evidence="3">
    <location>
        <begin position="274"/>
        <end position="293"/>
    </location>
</feature>
<name>A0A511YTL4_9CELL</name>
<feature type="compositionally biased region" description="Basic and acidic residues" evidence="1">
    <location>
        <begin position="32"/>
        <end position="47"/>
    </location>
</feature>
<keyword evidence="2" id="KW-0812">Transmembrane</keyword>
<feature type="compositionally biased region" description="Low complexity" evidence="1">
    <location>
        <begin position="135"/>
        <end position="146"/>
    </location>
</feature>
<dbReference type="Gene3D" id="3.10.560.10">
    <property type="entry name" value="Outer membrane lipoprotein wza domain like"/>
    <property type="match status" value="1"/>
</dbReference>
<dbReference type="Gene3D" id="1.10.150.320">
    <property type="entry name" value="Photosystem II 12 kDa extrinsic protein"/>
    <property type="match status" value="1"/>
</dbReference>
<dbReference type="PANTHER" id="PTHR21180">
    <property type="entry name" value="ENDONUCLEASE/EXONUCLEASE/PHOSPHATASE FAMILY DOMAIN-CONTAINING PROTEIN 1"/>
    <property type="match status" value="1"/>
</dbReference>
<keyword evidence="5" id="KW-1185">Reference proteome</keyword>
<dbReference type="GO" id="GO:0003677">
    <property type="term" value="F:DNA binding"/>
    <property type="evidence" value="ECO:0007669"/>
    <property type="project" value="InterPro"/>
</dbReference>
<reference evidence="4 5" key="1">
    <citation type="submission" date="2019-07" db="EMBL/GenBank/DDBJ databases">
        <title>Whole genome shotgun sequence of Actinotalea fermentans NBRC 105374.</title>
        <authorList>
            <person name="Hosoyama A."/>
            <person name="Uohara A."/>
            <person name="Ohji S."/>
            <person name="Ichikawa N."/>
        </authorList>
    </citation>
    <scope>NUCLEOTIDE SEQUENCE [LARGE SCALE GENOMIC DNA]</scope>
    <source>
        <strain evidence="4 5">NBRC 105374</strain>
    </source>
</reference>
<dbReference type="GO" id="GO:0015628">
    <property type="term" value="P:protein secretion by the type II secretion system"/>
    <property type="evidence" value="ECO:0007669"/>
    <property type="project" value="TreeGrafter"/>
</dbReference>
<proteinExistence type="predicted"/>
<dbReference type="Pfam" id="PF12836">
    <property type="entry name" value="HHH_3"/>
    <property type="match status" value="1"/>
</dbReference>
<keyword evidence="2" id="KW-0472">Membrane</keyword>
<organism evidence="4 5">
    <name type="scientific">Actinotalea fermentans</name>
    <dbReference type="NCBI Taxonomy" id="43671"/>
    <lineage>
        <taxon>Bacteria</taxon>
        <taxon>Bacillati</taxon>
        <taxon>Actinomycetota</taxon>
        <taxon>Actinomycetes</taxon>
        <taxon>Micrococcales</taxon>
        <taxon>Cellulomonadaceae</taxon>
        <taxon>Actinotalea</taxon>
    </lineage>
</organism>
<evidence type="ECO:0000256" key="1">
    <source>
        <dbReference type="SAM" id="MobiDB-lite"/>
    </source>
</evidence>
<dbReference type="GO" id="GO:0006281">
    <property type="term" value="P:DNA repair"/>
    <property type="evidence" value="ECO:0007669"/>
    <property type="project" value="InterPro"/>
</dbReference>
<evidence type="ECO:0000313" key="4">
    <source>
        <dbReference type="EMBL" id="GEN78532.1"/>
    </source>
</evidence>
<dbReference type="EMBL" id="BJYK01000001">
    <property type="protein sequence ID" value="GEN78532.1"/>
    <property type="molecule type" value="Genomic_DNA"/>
</dbReference>
<dbReference type="Proteomes" id="UP000321484">
    <property type="component" value="Unassembled WGS sequence"/>
</dbReference>
<protein>
    <recommendedName>
        <fullName evidence="3">Helix-hairpin-helix DNA-binding motif class 1 domain-containing protein</fullName>
    </recommendedName>
</protein>
<dbReference type="Pfam" id="PF10531">
    <property type="entry name" value="SLBB"/>
    <property type="match status" value="1"/>
</dbReference>
<feature type="compositionally biased region" description="Low complexity" evidence="1">
    <location>
        <begin position="153"/>
        <end position="164"/>
    </location>
</feature>
<dbReference type="SMART" id="SM00278">
    <property type="entry name" value="HhH1"/>
    <property type="match status" value="2"/>
</dbReference>
<gene>
    <name evidence="4" type="ORF">AFE02nite_02660</name>
</gene>
<dbReference type="AlphaFoldDB" id="A0A511YTL4"/>
<keyword evidence="2" id="KW-1133">Transmembrane helix</keyword>
<comment type="caution">
    <text evidence="4">The sequence shown here is derived from an EMBL/GenBank/DDBJ whole genome shotgun (WGS) entry which is preliminary data.</text>
</comment>